<accession>A0A4V0ZG31</accession>
<evidence type="ECO:0000256" key="1">
    <source>
        <dbReference type="ARBA" id="ARBA00001947"/>
    </source>
</evidence>
<keyword evidence="13" id="KW-1185">Reference proteome</keyword>
<evidence type="ECO:0000256" key="9">
    <source>
        <dbReference type="ARBA" id="ARBA00022833"/>
    </source>
</evidence>
<evidence type="ECO:0000256" key="5">
    <source>
        <dbReference type="ARBA" id="ARBA00022571"/>
    </source>
</evidence>
<dbReference type="PANTHER" id="PTHR43808:SF1">
    <property type="entry name" value="ACETYLORNITHINE DEACETYLASE"/>
    <property type="match status" value="1"/>
</dbReference>
<comment type="cofactor">
    <cofactor evidence="1">
        <name>Zn(2+)</name>
        <dbReference type="ChEBI" id="CHEBI:29105"/>
    </cofactor>
</comment>
<dbReference type="GO" id="GO:0046872">
    <property type="term" value="F:metal ion binding"/>
    <property type="evidence" value="ECO:0007669"/>
    <property type="project" value="UniProtKB-KW"/>
</dbReference>
<dbReference type="GO" id="GO:0008777">
    <property type="term" value="F:acetylornithine deacetylase activity"/>
    <property type="evidence" value="ECO:0007669"/>
    <property type="project" value="UniProtKB-EC"/>
</dbReference>
<comment type="subcellular location">
    <subcellularLocation>
        <location evidence="2">Cytoplasm</location>
    </subcellularLocation>
</comment>
<dbReference type="Pfam" id="PF01546">
    <property type="entry name" value="Peptidase_M20"/>
    <property type="match status" value="1"/>
</dbReference>
<dbReference type="PROSITE" id="PS00759">
    <property type="entry name" value="ARGE_DAPE_CPG2_2"/>
    <property type="match status" value="1"/>
</dbReference>
<dbReference type="PANTHER" id="PTHR43808">
    <property type="entry name" value="ACETYLORNITHINE DEACETYLASE"/>
    <property type="match status" value="1"/>
</dbReference>
<evidence type="ECO:0000256" key="8">
    <source>
        <dbReference type="ARBA" id="ARBA00022801"/>
    </source>
</evidence>
<dbReference type="GO" id="GO:0005737">
    <property type="term" value="C:cytoplasm"/>
    <property type="evidence" value="ECO:0007669"/>
    <property type="project" value="UniProtKB-SubCell"/>
</dbReference>
<dbReference type="Gene3D" id="3.30.70.360">
    <property type="match status" value="1"/>
</dbReference>
<dbReference type="CDD" id="cd03894">
    <property type="entry name" value="M20_ArgE"/>
    <property type="match status" value="1"/>
</dbReference>
<keyword evidence="7" id="KW-0479">Metal-binding</keyword>
<dbReference type="RefSeq" id="WP_130601486.1">
    <property type="nucleotide sequence ID" value="NZ_CP034759.1"/>
</dbReference>
<dbReference type="GO" id="GO:0006526">
    <property type="term" value="P:L-arginine biosynthetic process"/>
    <property type="evidence" value="ECO:0007669"/>
    <property type="project" value="UniProtKB-KW"/>
</dbReference>
<dbReference type="Gene3D" id="3.40.630.10">
    <property type="entry name" value="Zn peptidases"/>
    <property type="match status" value="1"/>
</dbReference>
<keyword evidence="10" id="KW-0170">Cobalt</keyword>
<dbReference type="EC" id="3.5.1.16" evidence="12"/>
<dbReference type="InterPro" id="IPR002933">
    <property type="entry name" value="Peptidase_M20"/>
</dbReference>
<evidence type="ECO:0000313" key="12">
    <source>
        <dbReference type="EMBL" id="QBG35880.1"/>
    </source>
</evidence>
<dbReference type="Pfam" id="PF07687">
    <property type="entry name" value="M20_dimer"/>
    <property type="match status" value="1"/>
</dbReference>
<evidence type="ECO:0000313" key="13">
    <source>
        <dbReference type="Proteomes" id="UP000290244"/>
    </source>
</evidence>
<dbReference type="InterPro" id="IPR036264">
    <property type="entry name" value="Bact_exopeptidase_dim_dom"/>
</dbReference>
<dbReference type="KEGG" id="lsd:EMK97_09205"/>
<organism evidence="12 13">
    <name type="scientific">Litorilituus sediminis</name>
    <dbReference type="NCBI Taxonomy" id="718192"/>
    <lineage>
        <taxon>Bacteria</taxon>
        <taxon>Pseudomonadati</taxon>
        <taxon>Pseudomonadota</taxon>
        <taxon>Gammaproteobacteria</taxon>
        <taxon>Alteromonadales</taxon>
        <taxon>Colwelliaceae</taxon>
        <taxon>Litorilituus</taxon>
    </lineage>
</organism>
<evidence type="ECO:0000259" key="11">
    <source>
        <dbReference type="Pfam" id="PF07687"/>
    </source>
</evidence>
<evidence type="ECO:0000256" key="3">
    <source>
        <dbReference type="ARBA" id="ARBA00005691"/>
    </source>
</evidence>
<evidence type="ECO:0000256" key="6">
    <source>
        <dbReference type="ARBA" id="ARBA00022605"/>
    </source>
</evidence>
<dbReference type="FunFam" id="3.30.70.360:FF:000003">
    <property type="entry name" value="Acetylornithine deacetylase"/>
    <property type="match status" value="1"/>
</dbReference>
<evidence type="ECO:0000256" key="7">
    <source>
        <dbReference type="ARBA" id="ARBA00022723"/>
    </source>
</evidence>
<keyword evidence="5" id="KW-0055">Arginine biosynthesis</keyword>
<sequence length="382" mass="42001">MNQLPNFSQSLSQLIACSSISSTQASWDQGNEVVIQLLATWFEQLGFTIEIQPVPHTSNKFNLLAKLGSGEGGLLLAGHSDTVPFDENRWQSDPHKVLNKDDKFYGLGTCDMKGFFAFILQVCKNLDAKMLKKPLYVLATADEETTMAGARFFAQSQTIKPDVAVIGEPTGLVPVVMHKGHMSHRISVEGQSGHSSKPNLGVNAIEIMYQVIGELIQLKEKFNLNYKNEAFDVPGPTLNMGAISGGDNANRICGHCHLDLDLRSLPGMTDDELLHWLSEALKPLAEKFPGRISFEELHPSSPSFEQKKPSTLIDIAEEISGHTCCAVNYATEAPFIQQLGCQTIVMGPGSINQAHQPNEFLAHSEIDKTNKALTRLIQHYCL</sequence>
<keyword evidence="4" id="KW-0963">Cytoplasm</keyword>
<keyword evidence="6" id="KW-0028">Amino-acid biosynthesis</keyword>
<dbReference type="InterPro" id="IPR050072">
    <property type="entry name" value="Peptidase_M20A"/>
</dbReference>
<feature type="domain" description="Peptidase M20 dimerisation" evidence="11">
    <location>
        <begin position="177"/>
        <end position="287"/>
    </location>
</feature>
<dbReference type="InterPro" id="IPR001261">
    <property type="entry name" value="ArgE/DapE_CS"/>
</dbReference>
<dbReference type="OrthoDB" id="3665926at2"/>
<dbReference type="SUPFAM" id="SSF53187">
    <property type="entry name" value="Zn-dependent exopeptidases"/>
    <property type="match status" value="1"/>
</dbReference>
<dbReference type="NCBIfam" id="TIGR01892">
    <property type="entry name" value="AcOrn-deacetyl"/>
    <property type="match status" value="1"/>
</dbReference>
<dbReference type="InterPro" id="IPR010169">
    <property type="entry name" value="AcOrn-deacetyl"/>
</dbReference>
<evidence type="ECO:0000256" key="4">
    <source>
        <dbReference type="ARBA" id="ARBA00022490"/>
    </source>
</evidence>
<protein>
    <submittedName>
        <fullName evidence="12">Acetylornithine deacetylase</fullName>
        <ecNumber evidence="12">3.5.1.16</ecNumber>
    </submittedName>
</protein>
<reference evidence="12 13" key="1">
    <citation type="submission" date="2018-12" db="EMBL/GenBank/DDBJ databases">
        <title>Complete genome of Litorilituus sediminis.</title>
        <authorList>
            <person name="Liu A."/>
            <person name="Rong J."/>
        </authorList>
    </citation>
    <scope>NUCLEOTIDE SEQUENCE [LARGE SCALE GENOMIC DNA]</scope>
    <source>
        <strain evidence="12 13">JCM 17549</strain>
    </source>
</reference>
<keyword evidence="9" id="KW-0862">Zinc</keyword>
<dbReference type="AlphaFoldDB" id="A0A4V0ZG31"/>
<evidence type="ECO:0000256" key="2">
    <source>
        <dbReference type="ARBA" id="ARBA00004496"/>
    </source>
</evidence>
<dbReference type="Proteomes" id="UP000290244">
    <property type="component" value="Chromosome"/>
</dbReference>
<name>A0A4V0ZG31_9GAMM</name>
<keyword evidence="8 12" id="KW-0378">Hydrolase</keyword>
<dbReference type="HAMAP" id="MF_01108">
    <property type="entry name" value="ArgE"/>
    <property type="match status" value="1"/>
</dbReference>
<gene>
    <name evidence="12" type="ORF">EMK97_09205</name>
</gene>
<comment type="similarity">
    <text evidence="3">Belongs to the peptidase M20A family. ArgE subfamily.</text>
</comment>
<dbReference type="NCBIfam" id="NF003474">
    <property type="entry name" value="PRK05111.1"/>
    <property type="match status" value="1"/>
</dbReference>
<dbReference type="InterPro" id="IPR011650">
    <property type="entry name" value="Peptidase_M20_dimer"/>
</dbReference>
<dbReference type="EMBL" id="CP034759">
    <property type="protein sequence ID" value="QBG35880.1"/>
    <property type="molecule type" value="Genomic_DNA"/>
</dbReference>
<dbReference type="SUPFAM" id="SSF55031">
    <property type="entry name" value="Bacterial exopeptidase dimerisation domain"/>
    <property type="match status" value="1"/>
</dbReference>
<proteinExistence type="inferred from homology"/>
<evidence type="ECO:0000256" key="10">
    <source>
        <dbReference type="ARBA" id="ARBA00023285"/>
    </source>
</evidence>
<dbReference type="PROSITE" id="PS00758">
    <property type="entry name" value="ARGE_DAPE_CPG2_1"/>
    <property type="match status" value="1"/>
</dbReference>